<reference evidence="1" key="1">
    <citation type="journal article" date="2021" name="Proc. Natl. Acad. Sci. U.S.A.">
        <title>Three genomes in the algal genus Volvox reveal the fate of a haploid sex-determining region after a transition to homothallism.</title>
        <authorList>
            <person name="Yamamoto K."/>
            <person name="Hamaji T."/>
            <person name="Kawai-Toyooka H."/>
            <person name="Matsuzaki R."/>
            <person name="Takahashi F."/>
            <person name="Nishimura Y."/>
            <person name="Kawachi M."/>
            <person name="Noguchi H."/>
            <person name="Minakuchi Y."/>
            <person name="Umen J.G."/>
            <person name="Toyoda A."/>
            <person name="Nozaki H."/>
        </authorList>
    </citation>
    <scope>NUCLEOTIDE SEQUENCE</scope>
    <source>
        <strain evidence="1">NIES-3785</strain>
    </source>
</reference>
<accession>A0A8J4LX40</accession>
<dbReference type="AlphaFoldDB" id="A0A8J4LX40"/>
<dbReference type="Proteomes" id="UP000722791">
    <property type="component" value="Unassembled WGS sequence"/>
</dbReference>
<gene>
    <name evidence="1" type="ORF">Vretimale_16136</name>
</gene>
<evidence type="ECO:0000313" key="1">
    <source>
        <dbReference type="EMBL" id="GIM12963.1"/>
    </source>
</evidence>
<organism evidence="1 2">
    <name type="scientific">Volvox reticuliferus</name>
    <dbReference type="NCBI Taxonomy" id="1737510"/>
    <lineage>
        <taxon>Eukaryota</taxon>
        <taxon>Viridiplantae</taxon>
        <taxon>Chlorophyta</taxon>
        <taxon>core chlorophytes</taxon>
        <taxon>Chlorophyceae</taxon>
        <taxon>CS clade</taxon>
        <taxon>Chlamydomonadales</taxon>
        <taxon>Volvocaceae</taxon>
        <taxon>Volvox</taxon>
    </lineage>
</organism>
<name>A0A8J4LX40_9CHLO</name>
<proteinExistence type="predicted"/>
<feature type="non-terminal residue" evidence="1">
    <location>
        <position position="450"/>
    </location>
</feature>
<evidence type="ECO:0000313" key="2">
    <source>
        <dbReference type="Proteomes" id="UP000722791"/>
    </source>
</evidence>
<feature type="non-terminal residue" evidence="1">
    <location>
        <position position="1"/>
    </location>
</feature>
<comment type="caution">
    <text evidence="1">The sequence shown here is derived from an EMBL/GenBank/DDBJ whole genome shotgun (WGS) entry which is preliminary data.</text>
</comment>
<protein>
    <submittedName>
        <fullName evidence="1">Uncharacterized protein</fullName>
    </submittedName>
</protein>
<dbReference type="EMBL" id="BNCQ01000046">
    <property type="protein sequence ID" value="GIM12963.1"/>
    <property type="molecule type" value="Genomic_DNA"/>
</dbReference>
<sequence>GILAAHISASPSRTIALDGTSLLSAVVAAAATDKCGASNATLNLSAVNALLTHGSLLYRAVTSSLSVGDDEGNDDGLVSELLALPLEALSTAARVSYILQTKAPAALGTSASNVEAVQQLIADWTVLLAAAPVNLAGMAAELGLDPAVPSAGSLRLDVRAAGVLTQCQVWLRNPYMANTTSASTDSSGVAYVSGVCGPMVAVPAGCRDGALSADGQDARSNLPMTALLPFPLASAVIDPAATLASAAFLRNASTAMARPRHITPTDYALPYMYFGVGRPGAADALPANTDFVRQEWPRGELLDARVFMVNSRLLSVLCLATEFMLGLLGGSTNTSTNASYHAGIGTSTSSSSSSTWGQEEGSPRNQVVAALTSQMAADLLTGSLRLEEEAYLQGLMRVVYERVYGSLTRTSRRALQQQQQQQQQQEPSMLGSEQLEALMAAAALIVSKGI</sequence>